<organism evidence="9 10">
    <name type="scientific">Natronospirillum operosum</name>
    <dbReference type="NCBI Taxonomy" id="2759953"/>
    <lineage>
        <taxon>Bacteria</taxon>
        <taxon>Pseudomonadati</taxon>
        <taxon>Pseudomonadota</taxon>
        <taxon>Gammaproteobacteria</taxon>
        <taxon>Oceanospirillales</taxon>
        <taxon>Natronospirillaceae</taxon>
        <taxon>Natronospirillum</taxon>
    </lineage>
</organism>
<dbReference type="GO" id="GO:0033990">
    <property type="term" value="F:ectoine synthase activity"/>
    <property type="evidence" value="ECO:0007669"/>
    <property type="project" value="UniProtKB-EC"/>
</dbReference>
<evidence type="ECO:0000256" key="6">
    <source>
        <dbReference type="ARBA" id="ARBA00033271"/>
    </source>
</evidence>
<evidence type="ECO:0000256" key="4">
    <source>
        <dbReference type="ARBA" id="ARBA00019707"/>
    </source>
</evidence>
<evidence type="ECO:0000313" key="9">
    <source>
        <dbReference type="EMBL" id="TGG94025.1"/>
    </source>
</evidence>
<protein>
    <recommendedName>
        <fullName evidence="4 8">L-ectoine synthase</fullName>
        <ecNumber evidence="3 8">4.2.1.108</ecNumber>
    </recommendedName>
    <alternativeName>
        <fullName evidence="6 8">N-acetyldiaminobutyrate dehydratase</fullName>
    </alternativeName>
</protein>
<dbReference type="CDD" id="cd06978">
    <property type="entry name" value="cupin_EctC"/>
    <property type="match status" value="1"/>
</dbReference>
<evidence type="ECO:0000256" key="7">
    <source>
        <dbReference type="ARBA" id="ARBA00048714"/>
    </source>
</evidence>
<evidence type="ECO:0000256" key="2">
    <source>
        <dbReference type="ARBA" id="ARBA00009637"/>
    </source>
</evidence>
<dbReference type="OrthoDB" id="9801830at2"/>
<dbReference type="UniPathway" id="UPA00067">
    <property type="reaction ID" value="UER00123"/>
</dbReference>
<comment type="function">
    <text evidence="8">Catalyzes the circularization of gamma-N-acetyl-alpha,gamma-diaminobutyric acid (ADABA) to ectoine (1,4,5,6-tetrahydro-2-methyl-4-pyrimidine carboxylic acid), which is an excellent osmoprotectant.</text>
</comment>
<comment type="pathway">
    <text evidence="1 8">Amine and polyamine biosynthesis; ectoine biosynthesis; L-ectoine from L-aspartate 4-semialdehyde: step 3/3.</text>
</comment>
<dbReference type="EC" id="4.2.1.108" evidence="3 8"/>
<comment type="catalytic activity">
    <reaction evidence="7 8">
        <text>(2S)-4-acetamido-2-aminobutanoate = L-ectoine + H2O</text>
        <dbReference type="Rhea" id="RHEA:17281"/>
        <dbReference type="ChEBI" id="CHEBI:15377"/>
        <dbReference type="ChEBI" id="CHEBI:58515"/>
        <dbReference type="ChEBI" id="CHEBI:58929"/>
        <dbReference type="EC" id="4.2.1.108"/>
    </reaction>
</comment>
<dbReference type="PANTHER" id="PTHR39289:SF1">
    <property type="entry name" value="L-ECTOINE SYNTHASE"/>
    <property type="match status" value="1"/>
</dbReference>
<dbReference type="InterPro" id="IPR011051">
    <property type="entry name" value="RmlC_Cupin_sf"/>
</dbReference>
<dbReference type="PANTHER" id="PTHR39289">
    <property type="match status" value="1"/>
</dbReference>
<dbReference type="HAMAP" id="MF_01255">
    <property type="entry name" value="Ectoine_synth"/>
    <property type="match status" value="1"/>
</dbReference>
<comment type="similarity">
    <text evidence="2 8">Belongs to the ectoine synthase family.</text>
</comment>
<dbReference type="Pfam" id="PF06339">
    <property type="entry name" value="Ectoine_synth"/>
    <property type="match status" value="1"/>
</dbReference>
<dbReference type="AlphaFoldDB" id="A0A4Z0WBW0"/>
<evidence type="ECO:0000256" key="1">
    <source>
        <dbReference type="ARBA" id="ARBA00005181"/>
    </source>
</evidence>
<evidence type="ECO:0000256" key="3">
    <source>
        <dbReference type="ARBA" id="ARBA00013192"/>
    </source>
</evidence>
<dbReference type="InterPro" id="IPR010462">
    <property type="entry name" value="Ectoine_synth"/>
</dbReference>
<dbReference type="RefSeq" id="WP_135482594.1">
    <property type="nucleotide sequence ID" value="NZ_SRMF01000002.1"/>
</dbReference>
<evidence type="ECO:0000313" key="10">
    <source>
        <dbReference type="Proteomes" id="UP000297475"/>
    </source>
</evidence>
<dbReference type="NCBIfam" id="NF009806">
    <property type="entry name" value="PRK13290.1"/>
    <property type="match status" value="1"/>
</dbReference>
<evidence type="ECO:0000256" key="5">
    <source>
        <dbReference type="ARBA" id="ARBA00023239"/>
    </source>
</evidence>
<keyword evidence="5 8" id="KW-0456">Lyase</keyword>
<comment type="caution">
    <text evidence="9">The sequence shown here is derived from an EMBL/GenBank/DDBJ whole genome shotgun (WGS) entry which is preliminary data.</text>
</comment>
<dbReference type="Proteomes" id="UP000297475">
    <property type="component" value="Unassembled WGS sequence"/>
</dbReference>
<proteinExistence type="inferred from homology"/>
<accession>A0A4Z0WBW0</accession>
<evidence type="ECO:0000256" key="8">
    <source>
        <dbReference type="HAMAP-Rule" id="MF_01255"/>
    </source>
</evidence>
<dbReference type="GO" id="GO:0019491">
    <property type="term" value="P:ectoine biosynthetic process"/>
    <property type="evidence" value="ECO:0007669"/>
    <property type="project" value="UniProtKB-UniRule"/>
</dbReference>
<dbReference type="InterPro" id="IPR014710">
    <property type="entry name" value="RmlC-like_jellyroll"/>
</dbReference>
<sequence>MKIVRLENIVGTEQEVEGPGWVSRRLLLKKDGMGFSFHETIIPAGAELHLWYKNHLEAVYCVAGNGSIEDKATGEVHPIKDGTLYALDKHDQHILRGGTEDMRLICTFNPPVTGREVHDEDGSYTLVTD</sequence>
<reference evidence="9 10" key="1">
    <citation type="submission" date="2019-04" db="EMBL/GenBank/DDBJ databases">
        <title>Natronospirillum operosus gen. nov., sp. nov., a haloalkaliphilic satellite isolated from decaying biomass of laboratory culture of cyanobacterium Geitlerinema sp. and proposal of Natronospirillaceae fam. nov. and Saccharospirillaceae fam. nov.</title>
        <authorList>
            <person name="Kevbrin V."/>
            <person name="Boltyanskaya Y."/>
            <person name="Koziaeva V."/>
            <person name="Grouzdev D.S."/>
            <person name="Park M."/>
            <person name="Cho J."/>
        </authorList>
    </citation>
    <scope>NUCLEOTIDE SEQUENCE [LARGE SCALE GENOMIC DNA]</scope>
    <source>
        <strain evidence="9 10">G-116</strain>
    </source>
</reference>
<dbReference type="SUPFAM" id="SSF51182">
    <property type="entry name" value="RmlC-like cupins"/>
    <property type="match status" value="1"/>
</dbReference>
<dbReference type="EMBL" id="SRMF01000002">
    <property type="protein sequence ID" value="TGG94025.1"/>
    <property type="molecule type" value="Genomic_DNA"/>
</dbReference>
<dbReference type="Gene3D" id="2.60.120.10">
    <property type="entry name" value="Jelly Rolls"/>
    <property type="match status" value="1"/>
</dbReference>
<keyword evidence="10" id="KW-1185">Reference proteome</keyword>
<gene>
    <name evidence="8" type="primary">ectC</name>
    <name evidence="9" type="ORF">E4656_07545</name>
</gene>
<name>A0A4Z0WBW0_9GAMM</name>